<gene>
    <name evidence="4" type="ORF">WJX75_002976</name>
</gene>
<dbReference type="Pfam" id="PF00076">
    <property type="entry name" value="RRM_1"/>
    <property type="match status" value="1"/>
</dbReference>
<dbReference type="InterPro" id="IPR000504">
    <property type="entry name" value="RRM_dom"/>
</dbReference>
<dbReference type="SUPFAM" id="SSF54197">
    <property type="entry name" value="HIT-like"/>
    <property type="match status" value="1"/>
</dbReference>
<dbReference type="InterPro" id="IPR035979">
    <property type="entry name" value="RBD_domain_sf"/>
</dbReference>
<dbReference type="EMBL" id="JALJOT010000008">
    <property type="protein sequence ID" value="KAK9908127.1"/>
    <property type="molecule type" value="Genomic_DNA"/>
</dbReference>
<dbReference type="Pfam" id="PF04677">
    <property type="entry name" value="CwfJ_C_1"/>
    <property type="match status" value="1"/>
</dbReference>
<evidence type="ECO:0000256" key="2">
    <source>
        <dbReference type="SAM" id="MobiDB-lite"/>
    </source>
</evidence>
<evidence type="ECO:0000313" key="4">
    <source>
        <dbReference type="EMBL" id="KAK9908127.1"/>
    </source>
</evidence>
<organism evidence="4 5">
    <name type="scientific">Coccomyxa subellipsoidea</name>
    <dbReference type="NCBI Taxonomy" id="248742"/>
    <lineage>
        <taxon>Eukaryota</taxon>
        <taxon>Viridiplantae</taxon>
        <taxon>Chlorophyta</taxon>
        <taxon>core chlorophytes</taxon>
        <taxon>Trebouxiophyceae</taxon>
        <taxon>Trebouxiophyceae incertae sedis</taxon>
        <taxon>Coccomyxaceae</taxon>
        <taxon>Coccomyxa</taxon>
    </lineage>
</organism>
<comment type="caution">
    <text evidence="4">The sequence shown here is derived from an EMBL/GenBank/DDBJ whole genome shotgun (WGS) entry which is preliminary data.</text>
</comment>
<dbReference type="Gene3D" id="3.30.428.10">
    <property type="entry name" value="HIT-like"/>
    <property type="match status" value="1"/>
</dbReference>
<dbReference type="PANTHER" id="PTHR12072:SF4">
    <property type="entry name" value="CWF19-LIKE PROTEIN 1"/>
    <property type="match status" value="1"/>
</dbReference>
<evidence type="ECO:0000256" key="1">
    <source>
        <dbReference type="PROSITE-ProRule" id="PRU00176"/>
    </source>
</evidence>
<dbReference type="InterPro" id="IPR012677">
    <property type="entry name" value="Nucleotide-bd_a/b_plait_sf"/>
</dbReference>
<proteinExistence type="predicted"/>
<dbReference type="PANTHER" id="PTHR12072">
    <property type="entry name" value="CWF19, CELL CYCLE CONTROL PROTEIN"/>
    <property type="match status" value="1"/>
</dbReference>
<feature type="domain" description="RRM" evidence="3">
    <location>
        <begin position="324"/>
        <end position="400"/>
    </location>
</feature>
<dbReference type="PROSITE" id="PS50102">
    <property type="entry name" value="RRM"/>
    <property type="match status" value="1"/>
</dbReference>
<dbReference type="SMART" id="SM00360">
    <property type="entry name" value="RRM"/>
    <property type="match status" value="1"/>
</dbReference>
<dbReference type="Gene3D" id="3.30.70.330">
    <property type="match status" value="1"/>
</dbReference>
<dbReference type="InterPro" id="IPR006768">
    <property type="entry name" value="Cwf19-like_C_dom-1"/>
</dbReference>
<dbReference type="Proteomes" id="UP001491310">
    <property type="component" value="Unassembled WGS sequence"/>
</dbReference>
<reference evidence="4 5" key="1">
    <citation type="journal article" date="2024" name="Nat. Commun.">
        <title>Phylogenomics reveals the evolutionary origins of lichenization in chlorophyte algae.</title>
        <authorList>
            <person name="Puginier C."/>
            <person name="Libourel C."/>
            <person name="Otte J."/>
            <person name="Skaloud P."/>
            <person name="Haon M."/>
            <person name="Grisel S."/>
            <person name="Petersen M."/>
            <person name="Berrin J.G."/>
            <person name="Delaux P.M."/>
            <person name="Dal Grande F."/>
            <person name="Keller J."/>
        </authorList>
    </citation>
    <scope>NUCLEOTIDE SEQUENCE [LARGE SCALE GENOMIC DNA]</scope>
    <source>
        <strain evidence="4 5">SAG 216-7</strain>
    </source>
</reference>
<accession>A0ABR2YMC6</accession>
<keyword evidence="5" id="KW-1185">Reference proteome</keyword>
<dbReference type="SUPFAM" id="SSF54928">
    <property type="entry name" value="RNA-binding domain, RBD"/>
    <property type="match status" value="1"/>
</dbReference>
<keyword evidence="1" id="KW-0694">RNA-binding</keyword>
<feature type="region of interest" description="Disordered" evidence="2">
    <location>
        <begin position="265"/>
        <end position="315"/>
    </location>
</feature>
<sequence>MSPKKVLLSGSVDGKISSLFKRVSAVNKSNGPFDMLLCSGRFFPEAGPSEDSSEEDTEIADYATGAKEVPLPTYFIGSFGRGAARAIESLSSSDASADIQYLGRSGIKQLHGLNVAYLDGTYDAQAFQDGVLSASCRHYSQGDVRALEQAVDLAEGDVDIFITCEWPADVTAAVPPQSAPADAGSKGSEVVANLATKVRPRYHVCGGKDAFYARPPYLNKDLGAGAHVTRFIGLGSVGNAAKAKSLHALALVPAAEMDVATLTQRPEGTTPCPYELPSTSKRPFPGDDDGLGEQSWRWQQNKRSKGGYAAPSLGRPDVVKDERKTVYVKNLPFRATEDDIIAFFAQAGPVADVRRGAEADGKLHGYGFVQFETEQAAKRACQLHGTDFMGRELTIDVSTSGVRAPSGKPVEGCWFCLSNPNADVNLVASIGEECYVVLDKGPIVDSHVLVLPVEHYPSQLSLSASSFAEMERYLSALRSCFASQGCELFAFERYMTFRKSGGNHCQFNILPVSSKAAAGARDTVERLARDHGVPLQPLDGPSKGEAGREVLRQAVGDGEYFVALMPDGSRLVHAITRGEKHPLNFGREVAASLAGAPDRADWKKCASSPAEEATRTAKFKELFKSYDIMQ</sequence>
<protein>
    <recommendedName>
        <fullName evidence="3">RRM domain-containing protein</fullName>
    </recommendedName>
</protein>
<evidence type="ECO:0000259" key="3">
    <source>
        <dbReference type="PROSITE" id="PS50102"/>
    </source>
</evidence>
<dbReference type="CDD" id="cd07380">
    <property type="entry name" value="MPP_CWF19_N"/>
    <property type="match status" value="1"/>
</dbReference>
<dbReference type="InterPro" id="IPR036265">
    <property type="entry name" value="HIT-like_sf"/>
</dbReference>
<evidence type="ECO:0000313" key="5">
    <source>
        <dbReference type="Proteomes" id="UP001491310"/>
    </source>
</evidence>
<dbReference type="Pfam" id="PF04676">
    <property type="entry name" value="CwfJ_C_2"/>
    <property type="match status" value="1"/>
</dbReference>
<dbReference type="InterPro" id="IPR006767">
    <property type="entry name" value="Cwf19-like_C_dom-2"/>
</dbReference>
<name>A0ABR2YMC6_9CHLO</name>
<dbReference type="InterPro" id="IPR040194">
    <property type="entry name" value="Cwf19-like"/>
</dbReference>